<evidence type="ECO:0000256" key="1">
    <source>
        <dbReference type="ARBA" id="ARBA00010617"/>
    </source>
</evidence>
<dbReference type="PANTHER" id="PTHR46696">
    <property type="entry name" value="P450, PUTATIVE (EUROFUNG)-RELATED"/>
    <property type="match status" value="1"/>
</dbReference>
<proteinExistence type="inferred from homology"/>
<dbReference type="GO" id="GO:0016705">
    <property type="term" value="F:oxidoreductase activity, acting on paired donors, with incorporation or reduction of molecular oxygen"/>
    <property type="evidence" value="ECO:0007669"/>
    <property type="project" value="InterPro"/>
</dbReference>
<dbReference type="Gene3D" id="1.10.630.10">
    <property type="entry name" value="Cytochrome P450"/>
    <property type="match status" value="1"/>
</dbReference>
<accession>A0A2S1T0J9</accession>
<name>A0A2S1T0J9_9ACTN</name>
<dbReference type="OrthoDB" id="4337827at2"/>
<dbReference type="KEGG" id="stir:DDW44_27870"/>
<protein>
    <recommendedName>
        <fullName evidence="4">Cytochrome P450</fullName>
    </recommendedName>
</protein>
<dbReference type="PANTHER" id="PTHR46696:SF1">
    <property type="entry name" value="CYTOCHROME P450 YJIB-RELATED"/>
    <property type="match status" value="1"/>
</dbReference>
<evidence type="ECO:0008006" key="4">
    <source>
        <dbReference type="Google" id="ProtNLM"/>
    </source>
</evidence>
<dbReference type="EMBL" id="CP029188">
    <property type="protein sequence ID" value="AWI32193.1"/>
    <property type="molecule type" value="Genomic_DNA"/>
</dbReference>
<dbReference type="Proteomes" id="UP000244900">
    <property type="component" value="Chromosome"/>
</dbReference>
<evidence type="ECO:0000313" key="3">
    <source>
        <dbReference type="Proteomes" id="UP000244900"/>
    </source>
</evidence>
<comment type="similarity">
    <text evidence="1">Belongs to the cytochrome P450 family.</text>
</comment>
<dbReference type="GO" id="GO:0004497">
    <property type="term" value="F:monooxygenase activity"/>
    <property type="evidence" value="ECO:0007669"/>
    <property type="project" value="InterPro"/>
</dbReference>
<evidence type="ECO:0000313" key="2">
    <source>
        <dbReference type="EMBL" id="AWI32193.1"/>
    </source>
</evidence>
<dbReference type="GO" id="GO:0020037">
    <property type="term" value="F:heme binding"/>
    <property type="evidence" value="ECO:0007669"/>
    <property type="project" value="InterPro"/>
</dbReference>
<reference evidence="2 3" key="1">
    <citation type="submission" date="2018-05" db="EMBL/GenBank/DDBJ databases">
        <title>Complete genome sequence of sponge-derived Streptomyces sp. HNM0039.</title>
        <authorList>
            <person name="Huang X."/>
            <person name="Zhou S."/>
        </authorList>
    </citation>
    <scope>NUCLEOTIDE SEQUENCE [LARGE SCALE GENOMIC DNA]</scope>
    <source>
        <strain evidence="2 3">HNM0039</strain>
    </source>
</reference>
<sequence>MTAATNALWRELQLVHAAQWLYAVNGEPFVPGAGDPYARLVRGFEVGEGGAGTALASVGERGPVWRSRLGPWVVTGPTALRELSVSPDLAVSAAVPQPEQWLPGPARGRGTALARDLARRAGTRTVRRRAALLRERAGQAAAGLAPGPADLVADFAEPLTAAVYATLLDVPRERLPEFTGAVADAAPAVDALLCPQTQIAAERLGTGVRGLRELFGGRDRAEADLVLAVAGARAAADLLGDALRTLLGRPGEWARLRSEPGHAARVVGECLRSRPLWRAHPLVALGPAEVAGTRIAAGDSVTAVTTGTGGGPDPLPVTVCAALLPAAAAQTEHALAALAARFPVLRPDGEPVRARRAPVTRRLVRLPTRLGVEETR</sequence>
<gene>
    <name evidence="2" type="ORF">DDW44_27870</name>
</gene>
<organism evidence="2 3">
    <name type="scientific">Streptomyces tirandamycinicus</name>
    <dbReference type="NCBI Taxonomy" id="2174846"/>
    <lineage>
        <taxon>Bacteria</taxon>
        <taxon>Bacillati</taxon>
        <taxon>Actinomycetota</taxon>
        <taxon>Actinomycetes</taxon>
        <taxon>Kitasatosporales</taxon>
        <taxon>Streptomycetaceae</taxon>
        <taxon>Streptomyces</taxon>
    </lineage>
</organism>
<dbReference type="SUPFAM" id="SSF48264">
    <property type="entry name" value="Cytochrome P450"/>
    <property type="match status" value="1"/>
</dbReference>
<dbReference type="InterPro" id="IPR036396">
    <property type="entry name" value="Cyt_P450_sf"/>
</dbReference>
<dbReference type="GO" id="GO:0005506">
    <property type="term" value="F:iron ion binding"/>
    <property type="evidence" value="ECO:0007669"/>
    <property type="project" value="InterPro"/>
</dbReference>
<keyword evidence="3" id="KW-1185">Reference proteome</keyword>
<dbReference type="AlphaFoldDB" id="A0A2S1T0J9"/>
<dbReference type="RefSeq" id="WP_108908187.1">
    <property type="nucleotide sequence ID" value="NZ_CP029188.1"/>
</dbReference>